<dbReference type="STRING" id="1263082.A0A068S8A1"/>
<name>A0A068S8A1_9FUNG</name>
<evidence type="ECO:0000256" key="12">
    <source>
        <dbReference type="SAM" id="MobiDB-lite"/>
    </source>
</evidence>
<comment type="similarity">
    <text evidence="3">Belongs to the PPase family.</text>
</comment>
<keyword evidence="6" id="KW-0479">Metal-binding</keyword>
<dbReference type="OrthoDB" id="1608002at2759"/>
<dbReference type="PANTHER" id="PTHR10286">
    <property type="entry name" value="INORGANIC PYROPHOSPHATASE"/>
    <property type="match status" value="1"/>
</dbReference>
<evidence type="ECO:0000256" key="5">
    <source>
        <dbReference type="ARBA" id="ARBA00022490"/>
    </source>
</evidence>
<keyword evidence="7" id="KW-0378">Hydrolase</keyword>
<keyword evidence="8" id="KW-0460">Magnesium</keyword>
<dbReference type="EC" id="3.6.1.1" evidence="4"/>
<dbReference type="InterPro" id="IPR008162">
    <property type="entry name" value="Pyrophosphatase"/>
</dbReference>
<evidence type="ECO:0000256" key="9">
    <source>
        <dbReference type="ARBA" id="ARBA00032535"/>
    </source>
</evidence>
<evidence type="ECO:0000256" key="3">
    <source>
        <dbReference type="ARBA" id="ARBA00006220"/>
    </source>
</evidence>
<dbReference type="GO" id="GO:0000287">
    <property type="term" value="F:magnesium ion binding"/>
    <property type="evidence" value="ECO:0007669"/>
    <property type="project" value="InterPro"/>
</dbReference>
<dbReference type="SUPFAM" id="SSF50324">
    <property type="entry name" value="Inorganic pyrophosphatase"/>
    <property type="match status" value="1"/>
</dbReference>
<dbReference type="FunFam" id="3.90.80.10:FF:000004">
    <property type="entry name" value="Inorganic pyrophosphatase"/>
    <property type="match status" value="1"/>
</dbReference>
<evidence type="ECO:0000256" key="8">
    <source>
        <dbReference type="ARBA" id="ARBA00022842"/>
    </source>
</evidence>
<comment type="cofactor">
    <cofactor evidence="1">
        <name>Mg(2+)</name>
        <dbReference type="ChEBI" id="CHEBI:18420"/>
    </cofactor>
</comment>
<evidence type="ECO:0000256" key="11">
    <source>
        <dbReference type="ARBA" id="ARBA00047820"/>
    </source>
</evidence>
<dbReference type="VEuPathDB" id="FungiDB:LCOR_09450.1"/>
<evidence type="ECO:0000313" key="13">
    <source>
        <dbReference type="EMBL" id="CDH58593.1"/>
    </source>
</evidence>
<dbReference type="GO" id="GO:0005737">
    <property type="term" value="C:cytoplasm"/>
    <property type="evidence" value="ECO:0007669"/>
    <property type="project" value="UniProtKB-SubCell"/>
</dbReference>
<comment type="catalytic activity">
    <reaction evidence="11">
        <text>diphosphate + H2O = 2 phosphate + H(+)</text>
        <dbReference type="Rhea" id="RHEA:24576"/>
        <dbReference type="ChEBI" id="CHEBI:15377"/>
        <dbReference type="ChEBI" id="CHEBI:15378"/>
        <dbReference type="ChEBI" id="CHEBI:33019"/>
        <dbReference type="ChEBI" id="CHEBI:43474"/>
        <dbReference type="EC" id="3.6.1.1"/>
    </reaction>
</comment>
<accession>A0A068S8A1</accession>
<comment type="caution">
    <text evidence="13">The sequence shown here is derived from an EMBL/GenBank/DDBJ whole genome shotgun (WGS) entry which is preliminary data.</text>
</comment>
<reference evidence="13" key="1">
    <citation type="submission" date="2013-08" db="EMBL/GenBank/DDBJ databases">
        <title>Gene expansion shapes genome architecture in the human pathogen Lichtheimia corymbifera: an evolutionary genomics analysis in the ancient terrestrial Mucorales (Mucoromycotina).</title>
        <authorList>
            <person name="Schwartze V.U."/>
            <person name="Winter S."/>
            <person name="Shelest E."/>
            <person name="Marcet-Houben M."/>
            <person name="Horn F."/>
            <person name="Wehner S."/>
            <person name="Hoffmann K."/>
            <person name="Riege K."/>
            <person name="Sammeth M."/>
            <person name="Nowrousian M."/>
            <person name="Valiante V."/>
            <person name="Linde J."/>
            <person name="Jacobsen I.D."/>
            <person name="Marz M."/>
            <person name="Brakhage A.A."/>
            <person name="Gabaldon T."/>
            <person name="Bocker S."/>
            <person name="Voigt K."/>
        </authorList>
    </citation>
    <scope>NUCLEOTIDE SEQUENCE [LARGE SCALE GENOMIC DNA]</scope>
    <source>
        <strain evidence="13">FSU 9682</strain>
    </source>
</reference>
<dbReference type="GO" id="GO:0006796">
    <property type="term" value="P:phosphate-containing compound metabolic process"/>
    <property type="evidence" value="ECO:0007669"/>
    <property type="project" value="InterPro"/>
</dbReference>
<evidence type="ECO:0000256" key="2">
    <source>
        <dbReference type="ARBA" id="ARBA00004496"/>
    </source>
</evidence>
<dbReference type="GO" id="GO:0004427">
    <property type="term" value="F:inorganic diphosphate phosphatase activity"/>
    <property type="evidence" value="ECO:0007669"/>
    <property type="project" value="UniProtKB-EC"/>
</dbReference>
<evidence type="ECO:0000256" key="4">
    <source>
        <dbReference type="ARBA" id="ARBA00012146"/>
    </source>
</evidence>
<organism evidence="13 14">
    <name type="scientific">Lichtheimia corymbifera JMRC:FSU:9682</name>
    <dbReference type="NCBI Taxonomy" id="1263082"/>
    <lineage>
        <taxon>Eukaryota</taxon>
        <taxon>Fungi</taxon>
        <taxon>Fungi incertae sedis</taxon>
        <taxon>Mucoromycota</taxon>
        <taxon>Mucoromycotina</taxon>
        <taxon>Mucoromycetes</taxon>
        <taxon>Mucorales</taxon>
        <taxon>Lichtheimiaceae</taxon>
        <taxon>Lichtheimia</taxon>
    </lineage>
</organism>
<keyword evidence="14" id="KW-1185">Reference proteome</keyword>
<feature type="region of interest" description="Disordered" evidence="12">
    <location>
        <begin position="328"/>
        <end position="352"/>
    </location>
</feature>
<proteinExistence type="inferred from homology"/>
<evidence type="ECO:0000256" key="7">
    <source>
        <dbReference type="ARBA" id="ARBA00022801"/>
    </source>
</evidence>
<dbReference type="PROSITE" id="PS00387">
    <property type="entry name" value="PPASE"/>
    <property type="match status" value="1"/>
</dbReference>
<comment type="subcellular location">
    <subcellularLocation>
        <location evidence="2">Cytoplasm</location>
    </subcellularLocation>
</comment>
<dbReference type="CDD" id="cd00412">
    <property type="entry name" value="pyrophosphatase"/>
    <property type="match status" value="1"/>
</dbReference>
<protein>
    <recommendedName>
        <fullName evidence="10">Inorganic pyrophosphatase</fullName>
        <ecNumber evidence="4">3.6.1.1</ecNumber>
    </recommendedName>
    <alternativeName>
        <fullName evidence="9">Pyrophosphate phospho-hydrolase</fullName>
    </alternativeName>
</protein>
<gene>
    <name evidence="13" type="ORF">LCOR_09450.1</name>
</gene>
<evidence type="ECO:0000313" key="14">
    <source>
        <dbReference type="Proteomes" id="UP000027586"/>
    </source>
</evidence>
<dbReference type="InterPro" id="IPR036649">
    <property type="entry name" value="Pyrophosphatase_sf"/>
</dbReference>
<evidence type="ECO:0000256" key="1">
    <source>
        <dbReference type="ARBA" id="ARBA00001946"/>
    </source>
</evidence>
<dbReference type="AlphaFoldDB" id="A0A068S8A1"/>
<evidence type="ECO:0000256" key="6">
    <source>
        <dbReference type="ARBA" id="ARBA00022723"/>
    </source>
</evidence>
<feature type="compositionally biased region" description="Basic and acidic residues" evidence="12">
    <location>
        <begin position="338"/>
        <end position="352"/>
    </location>
</feature>
<dbReference type="Proteomes" id="UP000027586">
    <property type="component" value="Unassembled WGS sequence"/>
</dbReference>
<evidence type="ECO:0000256" key="10">
    <source>
        <dbReference type="ARBA" id="ARBA00040300"/>
    </source>
</evidence>
<sequence>MGGCHGSLHLEGSCTTRCPKRGLHCLPLSCQHTQREPCSHSARFEQALLAFQFNACRIHRRLTRLPALVSSLRLLTGLVSVQKDGKTISPFHDIPLYANEEKTLYNMVVEIPRWSNAKVEIATGEAFNPLKQDVKKGKLRFVRNCFPYKGYIWNYGCLPQTWEDPTATHPDTQARGDNDPIDVCEIGSCVGTPGEVKQVKALGIMALLDEGETDWKVLVIDSRDPLADKLNDIEDVEKHMPGLIHATRHWFKIYKMPDGKPANEFAFDGDCKNKAYATHIIAETHDAWKRLVQGKIPCKTEAYDLSVVNSTIQDSPYKVADANIPSPSGQALVSSSNEDEKKAGNDDKWFYL</sequence>
<dbReference type="Gene3D" id="3.90.80.10">
    <property type="entry name" value="Inorganic pyrophosphatase"/>
    <property type="match status" value="1"/>
</dbReference>
<dbReference type="EMBL" id="CBTN010000058">
    <property type="protein sequence ID" value="CDH58593.1"/>
    <property type="molecule type" value="Genomic_DNA"/>
</dbReference>
<dbReference type="Pfam" id="PF00719">
    <property type="entry name" value="Pyrophosphatase"/>
    <property type="match status" value="1"/>
</dbReference>
<keyword evidence="5" id="KW-0963">Cytoplasm</keyword>